<dbReference type="GO" id="GO:0005524">
    <property type="term" value="F:ATP binding"/>
    <property type="evidence" value="ECO:0007669"/>
    <property type="project" value="UniProtKB-KW"/>
</dbReference>
<sequence>MTMPPIDFVQAAERALLYEVTVNPKPGLVDPVSNGAHQDMDVYTFLDSAASLLPYLTTAVALAEQFDTSRDLTELFEELRKAGIVAEKAMFTATKGVNTHKGAVFSLGILVCATAYLAQHAQPMTSEKVSQTVQAMLQGLSEHDFARLAEKPEIELTAGERQFLKYGATGIRGQAEAGFPVVMEFALPYFATTTGDMNGRLLDTLMMISRETEDSNLIKRAGTIDILPWWRGQVDAYFTMGGSKTEEGLNYAKTLNEICIEKNLSLGGSADLLILTVYMAIVTDVL</sequence>
<evidence type="ECO:0000256" key="5">
    <source>
        <dbReference type="HAMAP-Rule" id="MF_00397"/>
    </source>
</evidence>
<dbReference type="Proteomes" id="UP000275836">
    <property type="component" value="Unassembled WGS sequence"/>
</dbReference>
<evidence type="ECO:0000256" key="4">
    <source>
        <dbReference type="ARBA" id="ARBA00022840"/>
    </source>
</evidence>
<protein>
    <recommendedName>
        <fullName evidence="5">Probable 2-(5''-triphosphoribosyl)-3'-dephosphocoenzyme-A synthase</fullName>
        <shortName evidence="5">2-(5''-triphosphoribosyl)-3'-dephospho-CoA synthase</shortName>
        <ecNumber evidence="5">2.4.2.52</ecNumber>
    </recommendedName>
</protein>
<dbReference type="InterPro" id="IPR002736">
    <property type="entry name" value="CitG"/>
</dbReference>
<dbReference type="AlphaFoldDB" id="A0A3P2RAB8"/>
<comment type="caution">
    <text evidence="6">The sequence shown here is derived from an EMBL/GenBank/DDBJ whole genome shotgun (WGS) entry which is preliminary data.</text>
</comment>
<keyword evidence="6" id="KW-0328">Glycosyltransferase</keyword>
<dbReference type="HAMAP" id="MF_00397">
    <property type="entry name" value="CitG"/>
    <property type="match status" value="1"/>
</dbReference>
<gene>
    <name evidence="5 6" type="primary">citG</name>
    <name evidence="6" type="ORF">D3P96_06375</name>
</gene>
<dbReference type="NCBIfam" id="NF002315">
    <property type="entry name" value="PRK01237.1"/>
    <property type="match status" value="1"/>
</dbReference>
<comment type="catalytic activity">
    <reaction evidence="1 5">
        <text>3'-dephospho-CoA + ATP = 2'-(5''-triphospho-alpha-D-ribosyl)-3'-dephospho-CoA + adenine</text>
        <dbReference type="Rhea" id="RHEA:15117"/>
        <dbReference type="ChEBI" id="CHEBI:16708"/>
        <dbReference type="ChEBI" id="CHEBI:30616"/>
        <dbReference type="ChEBI" id="CHEBI:57328"/>
        <dbReference type="ChEBI" id="CHEBI:61378"/>
        <dbReference type="EC" id="2.4.2.52"/>
    </reaction>
</comment>
<dbReference type="EMBL" id="RHGY01000006">
    <property type="protein sequence ID" value="RRG17779.1"/>
    <property type="molecule type" value="Genomic_DNA"/>
</dbReference>
<dbReference type="GO" id="GO:0051191">
    <property type="term" value="P:prosthetic group biosynthetic process"/>
    <property type="evidence" value="ECO:0007669"/>
    <property type="project" value="TreeGrafter"/>
</dbReference>
<evidence type="ECO:0000256" key="1">
    <source>
        <dbReference type="ARBA" id="ARBA00001210"/>
    </source>
</evidence>
<reference evidence="6 7" key="1">
    <citation type="submission" date="2018-10" db="EMBL/GenBank/DDBJ databases">
        <title>Draft genome sequence of Weissella viridescens UCO-SMC3.</title>
        <authorList>
            <person name="Garcia-Cancino A."/>
            <person name="Espinoza-Monje M."/>
            <person name="Albarracin L."/>
            <person name="Garcia-Castillo V."/>
            <person name="Campos-Martin J."/>
            <person name="Nakano Y."/>
            <person name="Guitierrez-Zamorano C."/>
            <person name="Ikeda-Ohtsubo W."/>
            <person name="Morita H."/>
            <person name="Kitazawa H."/>
            <person name="Villena J."/>
        </authorList>
    </citation>
    <scope>NUCLEOTIDE SEQUENCE [LARGE SCALE GENOMIC DNA]</scope>
    <source>
        <strain evidence="6 7">UCO-SMC3</strain>
    </source>
</reference>
<dbReference type="Gene3D" id="1.10.4200.10">
    <property type="entry name" value="Triphosphoribosyl-dephospho-CoA protein"/>
    <property type="match status" value="1"/>
</dbReference>
<dbReference type="OrthoDB" id="114886at2"/>
<accession>A0A3P2RAB8</accession>
<keyword evidence="4 5" id="KW-0067">ATP-binding</keyword>
<dbReference type="GO" id="GO:0046917">
    <property type="term" value="F:triphosphoribosyl-dephospho-CoA synthase activity"/>
    <property type="evidence" value="ECO:0007669"/>
    <property type="project" value="UniProtKB-UniRule"/>
</dbReference>
<dbReference type="InterPro" id="IPR017551">
    <property type="entry name" value="TriPribosyl-deP-CoA_syn_CitG"/>
</dbReference>
<dbReference type="PANTHER" id="PTHR30201">
    <property type="entry name" value="TRIPHOSPHORIBOSYL-DEPHOSPHO-COA SYNTHASE"/>
    <property type="match status" value="1"/>
</dbReference>
<comment type="similarity">
    <text evidence="5">Belongs to the CitG/MdcB family.</text>
</comment>
<dbReference type="Pfam" id="PF01874">
    <property type="entry name" value="CitG"/>
    <property type="match status" value="1"/>
</dbReference>
<dbReference type="NCBIfam" id="TIGR03125">
    <property type="entry name" value="citrate_citG"/>
    <property type="match status" value="1"/>
</dbReference>
<evidence type="ECO:0000256" key="2">
    <source>
        <dbReference type="ARBA" id="ARBA00022679"/>
    </source>
</evidence>
<evidence type="ECO:0000256" key="3">
    <source>
        <dbReference type="ARBA" id="ARBA00022741"/>
    </source>
</evidence>
<keyword evidence="2 5" id="KW-0808">Transferase</keyword>
<evidence type="ECO:0000313" key="6">
    <source>
        <dbReference type="EMBL" id="RRG17779.1"/>
    </source>
</evidence>
<name>A0A3P2RAB8_WEIVI</name>
<evidence type="ECO:0000313" key="7">
    <source>
        <dbReference type="Proteomes" id="UP000275836"/>
    </source>
</evidence>
<organism evidence="6 7">
    <name type="scientific">Weissella viridescens</name>
    <name type="common">Lactobacillus viridescens</name>
    <dbReference type="NCBI Taxonomy" id="1629"/>
    <lineage>
        <taxon>Bacteria</taxon>
        <taxon>Bacillati</taxon>
        <taxon>Bacillota</taxon>
        <taxon>Bacilli</taxon>
        <taxon>Lactobacillales</taxon>
        <taxon>Lactobacillaceae</taxon>
        <taxon>Weissella</taxon>
    </lineage>
</organism>
<keyword evidence="3 5" id="KW-0547">Nucleotide-binding</keyword>
<dbReference type="PANTHER" id="PTHR30201:SF2">
    <property type="entry name" value="2-(5''-TRIPHOSPHORIBOSYL)-3'-DEPHOSPHOCOENZYME-A SYNTHASE"/>
    <property type="match status" value="1"/>
</dbReference>
<proteinExistence type="inferred from homology"/>
<dbReference type="GO" id="GO:0016757">
    <property type="term" value="F:glycosyltransferase activity"/>
    <property type="evidence" value="ECO:0007669"/>
    <property type="project" value="UniProtKB-KW"/>
</dbReference>
<dbReference type="EC" id="2.4.2.52" evidence="5"/>